<dbReference type="PANTHER" id="PTHR22916">
    <property type="entry name" value="GLYCOSYLTRANSFERASE"/>
    <property type="match status" value="1"/>
</dbReference>
<dbReference type="Pfam" id="PF00535">
    <property type="entry name" value="Glycos_transf_2"/>
    <property type="match status" value="1"/>
</dbReference>
<dbReference type="InterPro" id="IPR001173">
    <property type="entry name" value="Glyco_trans_2-like"/>
</dbReference>
<evidence type="ECO:0000256" key="2">
    <source>
        <dbReference type="ARBA" id="ARBA00022679"/>
    </source>
</evidence>
<proteinExistence type="predicted"/>
<evidence type="ECO:0000313" key="4">
    <source>
        <dbReference type="EMBL" id="QPT02523.1"/>
    </source>
</evidence>
<name>A0A7T2ZZ56_STROR</name>
<sequence>MGKKLLTVVVPTYNIESYIRKCIDSFKSINDKYYDLFEVLVINDGSHDNSINVVEEMVNGSDLDLKIINKENEGHGSTINRGIKESKGKYFKVVDGDDWVDTLHFEQFLEKLSQVDVDMVITDFTEQHIYDGSMVRINFNNNLEDGKVVQSLPENRIPMHALTYKLNVLKDNNITISENTFYVDIEYTLLPMKYVENYMYLNLDIYQYFLGRPDQSMNINVMKQKSDHHERVTKRILDFYHEIKLNRQLEKIVRDTLTYLIGKQCLLYLMNNDLSSIDGLFSYAEESNFNWKYDRKQKTTSLLYLNYKTKGVFSFVIHSILSKKKKEISNSDVH</sequence>
<keyword evidence="1" id="KW-0328">Glycosyltransferase</keyword>
<dbReference type="PANTHER" id="PTHR22916:SF51">
    <property type="entry name" value="GLYCOSYLTRANSFERASE EPSH-RELATED"/>
    <property type="match status" value="1"/>
</dbReference>
<dbReference type="Gene3D" id="3.90.550.10">
    <property type="entry name" value="Spore Coat Polysaccharide Biosynthesis Protein SpsA, Chain A"/>
    <property type="match status" value="1"/>
</dbReference>
<feature type="domain" description="Glycosyltransferase 2-like" evidence="3">
    <location>
        <begin position="7"/>
        <end position="126"/>
    </location>
</feature>
<protein>
    <submittedName>
        <fullName evidence="4">Glycosyltransferase family 2 protein</fullName>
    </submittedName>
</protein>
<accession>A0A7T2ZZ56</accession>
<organism evidence="4 5">
    <name type="scientific">Streptococcus oralis</name>
    <dbReference type="NCBI Taxonomy" id="1303"/>
    <lineage>
        <taxon>Bacteria</taxon>
        <taxon>Bacillati</taxon>
        <taxon>Bacillota</taxon>
        <taxon>Bacilli</taxon>
        <taxon>Lactobacillales</taxon>
        <taxon>Streptococcaceae</taxon>
        <taxon>Streptococcus</taxon>
    </lineage>
</organism>
<evidence type="ECO:0000259" key="3">
    <source>
        <dbReference type="Pfam" id="PF00535"/>
    </source>
</evidence>
<keyword evidence="2 4" id="KW-0808">Transferase</keyword>
<dbReference type="SUPFAM" id="SSF53448">
    <property type="entry name" value="Nucleotide-diphospho-sugar transferases"/>
    <property type="match status" value="1"/>
</dbReference>
<dbReference type="CDD" id="cd00761">
    <property type="entry name" value="Glyco_tranf_GTA_type"/>
    <property type="match status" value="1"/>
</dbReference>
<evidence type="ECO:0000313" key="5">
    <source>
        <dbReference type="Proteomes" id="UP000595086"/>
    </source>
</evidence>
<evidence type="ECO:0000256" key="1">
    <source>
        <dbReference type="ARBA" id="ARBA00022676"/>
    </source>
</evidence>
<dbReference type="EMBL" id="CP065707">
    <property type="protein sequence ID" value="QPT02523.1"/>
    <property type="molecule type" value="Genomic_DNA"/>
</dbReference>
<dbReference type="Proteomes" id="UP000595086">
    <property type="component" value="Chromosome"/>
</dbReference>
<gene>
    <name evidence="4" type="ORF">I6G42_03830</name>
</gene>
<dbReference type="RefSeq" id="WP_038804128.1">
    <property type="nucleotide sequence ID" value="NZ_CP065707.1"/>
</dbReference>
<dbReference type="AlphaFoldDB" id="A0A7T2ZZ56"/>
<reference evidence="4 5" key="1">
    <citation type="submission" date="2020-12" db="EMBL/GenBank/DDBJ databases">
        <title>FDA dAtabase for Regulatory Grade micrObial Sequences (FDA-ARGOS): Supporting development and validation of Infectious Disease Dx tests.</title>
        <authorList>
            <person name="Sproer C."/>
            <person name="Gronow S."/>
            <person name="Severitt S."/>
            <person name="Schroder I."/>
            <person name="Tallon L."/>
            <person name="Sadzewicz L."/>
            <person name="Zhao X."/>
            <person name="Boylan J."/>
            <person name="Ott S."/>
            <person name="Bowen H."/>
            <person name="Vavikolanu K."/>
            <person name="Mehta A."/>
            <person name="Aluvathingal J."/>
            <person name="Nadendla S."/>
            <person name="Lowell S."/>
            <person name="Myers T."/>
            <person name="Yan Y."/>
            <person name="Sichtig H."/>
        </authorList>
    </citation>
    <scope>NUCLEOTIDE SEQUENCE [LARGE SCALE GENOMIC DNA]</scope>
    <source>
        <strain evidence="4 5">FDAARGOS_885</strain>
    </source>
</reference>
<dbReference type="InterPro" id="IPR029044">
    <property type="entry name" value="Nucleotide-diphossugar_trans"/>
</dbReference>
<dbReference type="GO" id="GO:0016757">
    <property type="term" value="F:glycosyltransferase activity"/>
    <property type="evidence" value="ECO:0007669"/>
    <property type="project" value="UniProtKB-KW"/>
</dbReference>